<evidence type="ECO:0000313" key="2">
    <source>
        <dbReference type="Proteomes" id="UP000292884"/>
    </source>
</evidence>
<comment type="caution">
    <text evidence="1">The sequence shown here is derived from an EMBL/GenBank/DDBJ whole genome shotgun (WGS) entry which is preliminary data.</text>
</comment>
<proteinExistence type="predicted"/>
<organism evidence="1 2">
    <name type="scientific">Pedobacter frigiditerrae</name>
    <dbReference type="NCBI Taxonomy" id="2530452"/>
    <lineage>
        <taxon>Bacteria</taxon>
        <taxon>Pseudomonadati</taxon>
        <taxon>Bacteroidota</taxon>
        <taxon>Sphingobacteriia</taxon>
        <taxon>Sphingobacteriales</taxon>
        <taxon>Sphingobacteriaceae</taxon>
        <taxon>Pedobacter</taxon>
    </lineage>
</organism>
<dbReference type="Proteomes" id="UP000292884">
    <property type="component" value="Unassembled WGS sequence"/>
</dbReference>
<keyword evidence="2" id="KW-1185">Reference proteome</keyword>
<dbReference type="EMBL" id="SJSK01000002">
    <property type="protein sequence ID" value="TCC91914.1"/>
    <property type="molecule type" value="Genomic_DNA"/>
</dbReference>
<evidence type="ECO:0000313" key="1">
    <source>
        <dbReference type="EMBL" id="TCC91914.1"/>
    </source>
</evidence>
<sequence>MPISSSTVEVSDDCVGNRWEINDENELANLVAFVTKAQAIHAQNILAGIVSDSIVFEAAQEQQIKQSAIDALTVPKDAHGKEIRGTALWHRDGILFEAISWIVARKHFPDAIMRDPHISPTTQGLDGLMIVLSPDMDEVLSTIIFEDKCVEDPTHTFRYETLPALLRFHVDSRKVLESASTILQTVIPLAQRPSMAAKSISSTVRAYRASFPIPPSMDNVPGRAGIFDRYNQIVGIAKERRIGGMFLATEDIRAWFEQFAIKVIGKL</sequence>
<dbReference type="RefSeq" id="WP_131552854.1">
    <property type="nucleotide sequence ID" value="NZ_SJSK01000002.1"/>
</dbReference>
<dbReference type="AlphaFoldDB" id="A0A4R0N0W1"/>
<name>A0A4R0N0W1_9SPHI</name>
<accession>A0A4R0N0W1</accession>
<reference evidence="1 2" key="1">
    <citation type="submission" date="2019-02" db="EMBL/GenBank/DDBJ databases">
        <title>Pedobacter sp. RP-1-13 sp. nov., isolated from Arctic soil.</title>
        <authorList>
            <person name="Dahal R.H."/>
        </authorList>
    </citation>
    <scope>NUCLEOTIDE SEQUENCE [LARGE SCALE GENOMIC DNA]</scope>
    <source>
        <strain evidence="1 2">RP-1-13</strain>
    </source>
</reference>
<protein>
    <submittedName>
        <fullName evidence="1">Uncharacterized protein</fullName>
    </submittedName>
</protein>
<gene>
    <name evidence="1" type="ORF">EZ428_09200</name>
</gene>
<dbReference type="OrthoDB" id="5117958at2"/>